<dbReference type="InterPro" id="IPR050960">
    <property type="entry name" value="AB_hydrolase_4_sf"/>
</dbReference>
<dbReference type="AlphaFoldDB" id="A0A3M9XNK8"/>
<evidence type="ECO:0000313" key="5">
    <source>
        <dbReference type="Proteomes" id="UP000268623"/>
    </source>
</evidence>
<feature type="active site" description="Charge relay system" evidence="2">
    <location>
        <position position="274"/>
    </location>
</feature>
<dbReference type="SUPFAM" id="SSF53474">
    <property type="entry name" value="alpha/beta-Hydrolases"/>
    <property type="match status" value="1"/>
</dbReference>
<dbReference type="GO" id="GO:0034338">
    <property type="term" value="F:short-chain carboxylesterase activity"/>
    <property type="evidence" value="ECO:0007669"/>
    <property type="project" value="TreeGrafter"/>
</dbReference>
<sequence length="338" mass="35964">MPRGPTSSNPSLPPFRERAPWLGGDLQTLRNIIIGGPPELFGGERLLLAMPDGDLLAARLDRPATDAGAPLIVLTHGLAGSESSRHGVATARYLVSQGWPVLRLNLRGSAPSRATSGGRYHAGKTEDLVAALRGLPTELMSRGVVLIGNSLGGNLVLKFVGEGGHGLPVLAAVAVSTPIDLAASCARLMAPRNFVYHRYMLDEMKREALAPSAALTAAERAAIAGARNLYEFDDRFVAPHFGYRGAQDYYESNAAKNFLAGARLPTLILHALDDPWVPAGSYTAIDWSNLPMIEAALTQGGGHMGFHGVGSLTPWHDRATAQWLTQKGLGPHGMFETK</sequence>
<dbReference type="Proteomes" id="UP000268623">
    <property type="component" value="Unassembled WGS sequence"/>
</dbReference>
<evidence type="ECO:0000256" key="2">
    <source>
        <dbReference type="PIRSR" id="PIRSR005211-1"/>
    </source>
</evidence>
<comment type="similarity">
    <text evidence="1">Belongs to the AB hydrolase superfamily. AB hydrolase 4 family.</text>
</comment>
<evidence type="ECO:0000256" key="1">
    <source>
        <dbReference type="ARBA" id="ARBA00010884"/>
    </source>
</evidence>
<keyword evidence="4" id="KW-0378">Hydrolase</keyword>
<organism evidence="4 5">
    <name type="scientific">Methylocystis hirsuta</name>
    <dbReference type="NCBI Taxonomy" id="369798"/>
    <lineage>
        <taxon>Bacteria</taxon>
        <taxon>Pseudomonadati</taxon>
        <taxon>Pseudomonadota</taxon>
        <taxon>Alphaproteobacteria</taxon>
        <taxon>Hyphomicrobiales</taxon>
        <taxon>Methylocystaceae</taxon>
        <taxon>Methylocystis</taxon>
    </lineage>
</organism>
<proteinExistence type="inferred from homology"/>
<dbReference type="EMBL" id="QWDD01000001">
    <property type="protein sequence ID" value="RNJ49581.1"/>
    <property type="molecule type" value="Genomic_DNA"/>
</dbReference>
<gene>
    <name evidence="4" type="ORF">D1O30_08175</name>
</gene>
<dbReference type="PRINTS" id="PR00111">
    <property type="entry name" value="ABHYDROLASE"/>
</dbReference>
<dbReference type="GO" id="GO:0047372">
    <property type="term" value="F:monoacylglycerol lipase activity"/>
    <property type="evidence" value="ECO:0007669"/>
    <property type="project" value="TreeGrafter"/>
</dbReference>
<feature type="active site" description="Charge relay system" evidence="2">
    <location>
        <position position="150"/>
    </location>
</feature>
<dbReference type="PANTHER" id="PTHR10794">
    <property type="entry name" value="ABHYDROLASE DOMAIN-CONTAINING PROTEIN"/>
    <property type="match status" value="1"/>
</dbReference>
<protein>
    <submittedName>
        <fullName evidence="4">Alpha/beta fold hydrolase</fullName>
    </submittedName>
</protein>
<keyword evidence="5" id="KW-1185">Reference proteome</keyword>
<reference evidence="4 5" key="1">
    <citation type="submission" date="2018-08" db="EMBL/GenBank/DDBJ databases">
        <title>Genome sequence of Methylocystis hirsuta CSC1, a methanotroph able to accumulate PHAs.</title>
        <authorList>
            <person name="Bordel S."/>
            <person name="Rodriguez E."/>
            <person name="Gancedo J."/>
            <person name="Munoz R."/>
        </authorList>
    </citation>
    <scope>NUCLEOTIDE SEQUENCE [LARGE SCALE GENOMIC DNA]</scope>
    <source>
        <strain evidence="4 5">CSC1</strain>
    </source>
</reference>
<name>A0A3M9XNK8_9HYPH</name>
<dbReference type="InterPro" id="IPR012020">
    <property type="entry name" value="ABHD4"/>
</dbReference>
<evidence type="ECO:0000259" key="3">
    <source>
        <dbReference type="Pfam" id="PF00561"/>
    </source>
</evidence>
<dbReference type="PANTHER" id="PTHR10794:SF94">
    <property type="entry name" value="ESTERASE YHET-RELATED"/>
    <property type="match status" value="1"/>
</dbReference>
<dbReference type="InterPro" id="IPR029058">
    <property type="entry name" value="AB_hydrolase_fold"/>
</dbReference>
<evidence type="ECO:0000313" key="4">
    <source>
        <dbReference type="EMBL" id="RNJ49581.1"/>
    </source>
</evidence>
<dbReference type="PIRSF" id="PIRSF005211">
    <property type="entry name" value="Ab_hydro_YheT"/>
    <property type="match status" value="1"/>
</dbReference>
<feature type="active site" description="Charge relay system" evidence="2">
    <location>
        <position position="303"/>
    </location>
</feature>
<comment type="caution">
    <text evidence="4">The sequence shown here is derived from an EMBL/GenBank/DDBJ whole genome shotgun (WGS) entry which is preliminary data.</text>
</comment>
<dbReference type="Pfam" id="PF00561">
    <property type="entry name" value="Abhydrolase_1"/>
    <property type="match status" value="1"/>
</dbReference>
<dbReference type="RefSeq" id="WP_123175549.1">
    <property type="nucleotide sequence ID" value="NZ_QWDD01000001.1"/>
</dbReference>
<dbReference type="Gene3D" id="3.40.50.1820">
    <property type="entry name" value="alpha/beta hydrolase"/>
    <property type="match status" value="1"/>
</dbReference>
<accession>A0A3M9XNK8</accession>
<dbReference type="OrthoDB" id="332676at2"/>
<dbReference type="InterPro" id="IPR000073">
    <property type="entry name" value="AB_hydrolase_1"/>
</dbReference>
<feature type="domain" description="AB hydrolase-1" evidence="3">
    <location>
        <begin position="70"/>
        <end position="306"/>
    </location>
</feature>